<feature type="compositionally biased region" description="Basic and acidic residues" evidence="4">
    <location>
        <begin position="92"/>
        <end position="105"/>
    </location>
</feature>
<feature type="region of interest" description="Disordered" evidence="4">
    <location>
        <begin position="1"/>
        <end position="233"/>
    </location>
</feature>
<gene>
    <name evidence="6" type="ORF">N0V93_003753</name>
</gene>
<evidence type="ECO:0000313" key="7">
    <source>
        <dbReference type="Proteomes" id="UP001140453"/>
    </source>
</evidence>
<protein>
    <recommendedName>
        <fullName evidence="5">SHSP domain-containing protein</fullName>
    </recommendedName>
</protein>
<sequence>MNPDFWNRWSQQRPGWESFAGPSEGRWGHGPHGRHAHAHGRRRGGRGGRHGRNSGEDEPERGVSAHEITDDEAFPPEYISDEEVAAATAAAEAEKKGAGGEKDGSPDTMMQDDDAADPPEEIPNPDEPSHPRHHGGRHGRRGGRGGFAREGFAGHHHKRGGPRGGPRGAHHRGPSPFGLGGEPRRRSRGPHGHHHGPPPPPPFFEAFFGPQRGPHGPHGHHHRGPPPPPTGGAFDLRGLMAALANHPAAQQVREYIERMQQGTTNNEDNRAMTPGSSDDEDGMGASFSPPLDLFELADRWVLHLAVPGAKKEDVGVNWDGDRSILGINGVVYRPGDEQFLQGLVSGERSVGLFSREVRLPPAEKRTKEEVNSDGIEAKMEEGVLVITVPKVEKDWTEVKRVEIQ</sequence>
<comment type="caution">
    <text evidence="6">The sequence shown here is derived from an EMBL/GenBank/DDBJ whole genome shotgun (WGS) entry which is preliminary data.</text>
</comment>
<dbReference type="AlphaFoldDB" id="A0A9W8YX89"/>
<evidence type="ECO:0000256" key="4">
    <source>
        <dbReference type="SAM" id="MobiDB-lite"/>
    </source>
</evidence>
<dbReference type="SUPFAM" id="SSF49764">
    <property type="entry name" value="HSP20-like chaperones"/>
    <property type="match status" value="1"/>
</dbReference>
<dbReference type="Gene3D" id="2.60.40.790">
    <property type="match status" value="1"/>
</dbReference>
<dbReference type="Proteomes" id="UP001140453">
    <property type="component" value="Unassembled WGS sequence"/>
</dbReference>
<evidence type="ECO:0000256" key="3">
    <source>
        <dbReference type="RuleBase" id="RU003616"/>
    </source>
</evidence>
<dbReference type="OrthoDB" id="5511210at2759"/>
<dbReference type="InterPro" id="IPR008978">
    <property type="entry name" value="HSP20-like_chaperone"/>
</dbReference>
<dbReference type="CDD" id="cd06464">
    <property type="entry name" value="ACD_sHsps-like"/>
    <property type="match status" value="1"/>
</dbReference>
<name>A0A9W8YX89_9PEZI</name>
<evidence type="ECO:0000313" key="6">
    <source>
        <dbReference type="EMBL" id="KAJ4394534.1"/>
    </source>
</evidence>
<dbReference type="Pfam" id="PF00011">
    <property type="entry name" value="HSP20"/>
    <property type="match status" value="1"/>
</dbReference>
<dbReference type="EMBL" id="JAPEVB010000002">
    <property type="protein sequence ID" value="KAJ4394534.1"/>
    <property type="molecule type" value="Genomic_DNA"/>
</dbReference>
<evidence type="ECO:0000259" key="5">
    <source>
        <dbReference type="PROSITE" id="PS01031"/>
    </source>
</evidence>
<dbReference type="InterPro" id="IPR031107">
    <property type="entry name" value="Small_HSP"/>
</dbReference>
<comment type="similarity">
    <text evidence="2 3">Belongs to the small heat shock protein (HSP20) family.</text>
</comment>
<dbReference type="PROSITE" id="PS01031">
    <property type="entry name" value="SHSP"/>
    <property type="match status" value="1"/>
</dbReference>
<keyword evidence="7" id="KW-1185">Reference proteome</keyword>
<dbReference type="InterPro" id="IPR002068">
    <property type="entry name" value="A-crystallin/Hsp20_dom"/>
</dbReference>
<feature type="compositionally biased region" description="Basic residues" evidence="4">
    <location>
        <begin position="185"/>
        <end position="196"/>
    </location>
</feature>
<feature type="compositionally biased region" description="Low complexity" evidence="4">
    <location>
        <begin position="204"/>
        <end position="214"/>
    </location>
</feature>
<feature type="compositionally biased region" description="Acidic residues" evidence="4">
    <location>
        <begin position="69"/>
        <end position="84"/>
    </location>
</feature>
<feature type="compositionally biased region" description="Basic residues" evidence="4">
    <location>
        <begin position="215"/>
        <end position="224"/>
    </location>
</feature>
<evidence type="ECO:0000256" key="1">
    <source>
        <dbReference type="ARBA" id="ARBA00023016"/>
    </source>
</evidence>
<proteinExistence type="inferred from homology"/>
<organism evidence="6 7">
    <name type="scientific">Gnomoniopsis smithogilvyi</name>
    <dbReference type="NCBI Taxonomy" id="1191159"/>
    <lineage>
        <taxon>Eukaryota</taxon>
        <taxon>Fungi</taxon>
        <taxon>Dikarya</taxon>
        <taxon>Ascomycota</taxon>
        <taxon>Pezizomycotina</taxon>
        <taxon>Sordariomycetes</taxon>
        <taxon>Sordariomycetidae</taxon>
        <taxon>Diaporthales</taxon>
        <taxon>Gnomoniaceae</taxon>
        <taxon>Gnomoniopsis</taxon>
    </lineage>
</organism>
<feature type="compositionally biased region" description="Basic residues" evidence="4">
    <location>
        <begin position="29"/>
        <end position="52"/>
    </location>
</feature>
<evidence type="ECO:0000256" key="2">
    <source>
        <dbReference type="PROSITE-ProRule" id="PRU00285"/>
    </source>
</evidence>
<accession>A0A9W8YX89</accession>
<feature type="domain" description="SHSP" evidence="5">
    <location>
        <begin position="282"/>
        <end position="404"/>
    </location>
</feature>
<reference evidence="6" key="1">
    <citation type="submission" date="2022-10" db="EMBL/GenBank/DDBJ databases">
        <title>Tapping the CABI collections for fungal endophytes: first genome assemblies for Collariella, Neodidymelliopsis, Ascochyta clinopodiicola, Didymella pomorum, Didymosphaeria variabile, Neocosmospora piperis and Neocucurbitaria cava.</title>
        <authorList>
            <person name="Hill R."/>
        </authorList>
    </citation>
    <scope>NUCLEOTIDE SEQUENCE</scope>
    <source>
        <strain evidence="6">IMI 355082</strain>
    </source>
</reference>
<feature type="region of interest" description="Disordered" evidence="4">
    <location>
        <begin position="261"/>
        <end position="284"/>
    </location>
</feature>
<feature type="compositionally biased region" description="Acidic residues" evidence="4">
    <location>
        <begin position="110"/>
        <end position="124"/>
    </location>
</feature>
<feature type="compositionally biased region" description="Basic residues" evidence="4">
    <location>
        <begin position="131"/>
        <end position="143"/>
    </location>
</feature>
<keyword evidence="1" id="KW-0346">Stress response</keyword>
<dbReference type="PANTHER" id="PTHR11527">
    <property type="entry name" value="HEAT-SHOCK PROTEIN 20 FAMILY MEMBER"/>
    <property type="match status" value="1"/>
</dbReference>